<dbReference type="Proteomes" id="UP000721415">
    <property type="component" value="Unassembled WGS sequence"/>
</dbReference>
<dbReference type="Pfam" id="PF16481">
    <property type="entry name" value="DUF5058"/>
    <property type="match status" value="1"/>
</dbReference>
<dbReference type="InterPro" id="IPR032479">
    <property type="entry name" value="DUF5058"/>
</dbReference>
<gene>
    <name evidence="2" type="ORF">HZY91_10410</name>
</gene>
<feature type="transmembrane region" description="Helical" evidence="1">
    <location>
        <begin position="161"/>
        <end position="179"/>
    </location>
</feature>
<feature type="transmembrane region" description="Helical" evidence="1">
    <location>
        <begin position="219"/>
        <end position="236"/>
    </location>
</feature>
<proteinExistence type="predicted"/>
<dbReference type="EMBL" id="JACBXQ010000007">
    <property type="protein sequence ID" value="MBG9987278.1"/>
    <property type="molecule type" value="Genomic_DNA"/>
</dbReference>
<reference evidence="2 3" key="1">
    <citation type="submission" date="2020-07" db="EMBL/GenBank/DDBJ databases">
        <title>Facklamia lactis sp. nov., isolated from raw milk.</title>
        <authorList>
            <person name="Doll E.V."/>
            <person name="Huptas C."/>
            <person name="Staib L."/>
            <person name="Wenning M."/>
            <person name="Scherer S."/>
        </authorList>
    </citation>
    <scope>NUCLEOTIDE SEQUENCE [LARGE SCALE GENOMIC DNA]</scope>
    <source>
        <strain evidence="2 3">DSM 111018</strain>
    </source>
</reference>
<evidence type="ECO:0000256" key="1">
    <source>
        <dbReference type="SAM" id="Phobius"/>
    </source>
</evidence>
<keyword evidence="3" id="KW-1185">Reference proteome</keyword>
<evidence type="ECO:0000313" key="2">
    <source>
        <dbReference type="EMBL" id="MBG9987278.1"/>
    </source>
</evidence>
<evidence type="ECO:0000313" key="3">
    <source>
        <dbReference type="Proteomes" id="UP000721415"/>
    </source>
</evidence>
<comment type="caution">
    <text evidence="2">The sequence shown here is derived from an EMBL/GenBank/DDBJ whole genome shotgun (WGS) entry which is preliminary data.</text>
</comment>
<protein>
    <submittedName>
        <fullName evidence="2">DUF5058 family protein</fullName>
    </submittedName>
</protein>
<keyword evidence="1" id="KW-0472">Membrane</keyword>
<feature type="transmembrane region" description="Helical" evidence="1">
    <location>
        <begin position="191"/>
        <end position="207"/>
    </location>
</feature>
<keyword evidence="1" id="KW-0812">Transmembrane</keyword>
<organism evidence="2 3">
    <name type="scientific">Facklamia lactis</name>
    <dbReference type="NCBI Taxonomy" id="2749967"/>
    <lineage>
        <taxon>Bacteria</taxon>
        <taxon>Bacillati</taxon>
        <taxon>Bacillota</taxon>
        <taxon>Bacilli</taxon>
        <taxon>Lactobacillales</taxon>
        <taxon>Aerococcaceae</taxon>
        <taxon>Facklamia</taxon>
    </lineage>
</organism>
<accession>A0ABS0LT65</accession>
<dbReference type="RefSeq" id="WP_197116200.1">
    <property type="nucleotide sequence ID" value="NZ_JACBXQ010000007.1"/>
</dbReference>
<keyword evidence="1" id="KW-1133">Transmembrane helix</keyword>
<feature type="transmembrane region" description="Helical" evidence="1">
    <location>
        <begin position="119"/>
        <end position="140"/>
    </location>
</feature>
<feature type="transmembrane region" description="Helical" evidence="1">
    <location>
        <begin position="12"/>
        <end position="32"/>
    </location>
</feature>
<name>A0ABS0LT65_9LACT</name>
<feature type="transmembrane region" description="Helical" evidence="1">
    <location>
        <begin position="53"/>
        <end position="79"/>
    </location>
</feature>
<sequence>MKQEYLTIANSWIMWLAVSPVLLVSLYQAYVFSKKARKAGHLVDLSKEEANKAFRVGVTSAVGPALGVFVVMLGLMAAIGGPISWQRLAIIGAAPTELAAATQAATAMDVTLGGEGYNIVHFSNAAWVMALNGGAWLLFTGLFTDKLQVATDKVARGNSKTLGLISAGAICGSFAYLFLNEIKKGIGAENKSAIIAALSALVAMMILERLAKQFPKLTEYNLGIAMLIGMFSAVLFK</sequence>